<feature type="domain" description="Enoyl reductase (ER)" evidence="3">
    <location>
        <begin position="4"/>
        <end position="318"/>
    </location>
</feature>
<organism evidence="4 5">
    <name type="scientific">Exophiala viscosa</name>
    <dbReference type="NCBI Taxonomy" id="2486360"/>
    <lineage>
        <taxon>Eukaryota</taxon>
        <taxon>Fungi</taxon>
        <taxon>Dikarya</taxon>
        <taxon>Ascomycota</taxon>
        <taxon>Pezizomycotina</taxon>
        <taxon>Eurotiomycetes</taxon>
        <taxon>Chaetothyriomycetidae</taxon>
        <taxon>Chaetothyriales</taxon>
        <taxon>Herpotrichiellaceae</taxon>
        <taxon>Exophiala</taxon>
    </lineage>
</organism>
<evidence type="ECO:0000256" key="1">
    <source>
        <dbReference type="ARBA" id="ARBA00008072"/>
    </source>
</evidence>
<dbReference type="EMBL" id="MU404353">
    <property type="protein sequence ID" value="KAI1614620.1"/>
    <property type="molecule type" value="Genomic_DNA"/>
</dbReference>
<dbReference type="InterPro" id="IPR011032">
    <property type="entry name" value="GroES-like_sf"/>
</dbReference>
<dbReference type="SMART" id="SM00829">
    <property type="entry name" value="PKS_ER"/>
    <property type="match status" value="1"/>
</dbReference>
<evidence type="ECO:0000259" key="3">
    <source>
        <dbReference type="SMART" id="SM00829"/>
    </source>
</evidence>
<dbReference type="InterPro" id="IPR036291">
    <property type="entry name" value="NAD(P)-bd_dom_sf"/>
</dbReference>
<keyword evidence="5" id="KW-1185">Reference proteome</keyword>
<keyword evidence="2" id="KW-0560">Oxidoreductase</keyword>
<dbReference type="AlphaFoldDB" id="A0AAN6IF00"/>
<evidence type="ECO:0000313" key="5">
    <source>
        <dbReference type="Proteomes" id="UP001203852"/>
    </source>
</evidence>
<evidence type="ECO:0000256" key="2">
    <source>
        <dbReference type="ARBA" id="ARBA00023002"/>
    </source>
</evidence>
<dbReference type="SUPFAM" id="SSF50129">
    <property type="entry name" value="GroES-like"/>
    <property type="match status" value="1"/>
</dbReference>
<dbReference type="Gene3D" id="3.40.50.720">
    <property type="entry name" value="NAD(P)-binding Rossmann-like Domain"/>
    <property type="match status" value="1"/>
</dbReference>
<sequence length="320" mass="34933">MPIIEKDNEIMIRSRAVGLNHIDWKSVQYNICLPSFPWIMGREMAGVVEKVGSAVTDFKVGDHVWTSTYYRDRRAGCFQEFVVVPELTVSSIPSNLTFESAACLGVGAITAAMTLWKWLEVPMPSALSVSSSEEAANAEQYILIWGGSTIVGQFAIQIALRGNFNVIAVSSEESRSIIEEFGNVHVVTRCNRSNGEIIAEIRKIGGDRTVKAMDLVGSETAACCIRALSTTLPSIFAHLVTMPKSLSIPSNITVREVAMKKFVLDESSKAYSTELNEIVQSGVVKLPQISILEGGLSRVDEGLRILQMGGMKGRKLVVSM</sequence>
<name>A0AAN6IF00_9EURO</name>
<dbReference type="Pfam" id="PF08240">
    <property type="entry name" value="ADH_N"/>
    <property type="match status" value="1"/>
</dbReference>
<comment type="caution">
    <text evidence="4">The sequence shown here is derived from an EMBL/GenBank/DDBJ whole genome shotgun (WGS) entry which is preliminary data.</text>
</comment>
<dbReference type="PANTHER" id="PTHR45348">
    <property type="entry name" value="HYPOTHETICAL OXIDOREDUCTASE (EUROFUNG)"/>
    <property type="match status" value="1"/>
</dbReference>
<evidence type="ECO:0000313" key="4">
    <source>
        <dbReference type="EMBL" id="KAI1614620.1"/>
    </source>
</evidence>
<accession>A0AAN6IF00</accession>
<dbReference type="InterPro" id="IPR013154">
    <property type="entry name" value="ADH-like_N"/>
</dbReference>
<dbReference type="InterPro" id="IPR047122">
    <property type="entry name" value="Trans-enoyl_RdTase-like"/>
</dbReference>
<protein>
    <submittedName>
        <fullName evidence="4">Chaperonin 10-like protein</fullName>
    </submittedName>
</protein>
<gene>
    <name evidence="4" type="ORF">EDD36DRAFT_452071</name>
</gene>
<reference evidence="4" key="1">
    <citation type="journal article" date="2022" name="bioRxiv">
        <title>Deciphering the potential niche of two novel black yeast fungi from a biological soil crust based on their genomes, phenotypes, and melanin regulation.</title>
        <authorList>
            <consortium name="DOE Joint Genome Institute"/>
            <person name="Carr E.C."/>
            <person name="Barton Q."/>
            <person name="Grambo S."/>
            <person name="Sullivan M."/>
            <person name="Renfro C.M."/>
            <person name="Kuo A."/>
            <person name="Pangilinan J."/>
            <person name="Lipzen A."/>
            <person name="Keymanesh K."/>
            <person name="Savage E."/>
            <person name="Barry K."/>
            <person name="Grigoriev I.V."/>
            <person name="Riekhof W.R."/>
            <person name="Harris S.S."/>
        </authorList>
    </citation>
    <scope>NUCLEOTIDE SEQUENCE</scope>
    <source>
        <strain evidence="4">JF 03-4F</strain>
    </source>
</reference>
<dbReference type="InterPro" id="IPR020843">
    <property type="entry name" value="ER"/>
</dbReference>
<dbReference type="GO" id="GO:0016651">
    <property type="term" value="F:oxidoreductase activity, acting on NAD(P)H"/>
    <property type="evidence" value="ECO:0007669"/>
    <property type="project" value="InterPro"/>
</dbReference>
<comment type="similarity">
    <text evidence="1">Belongs to the zinc-containing alcohol dehydrogenase family.</text>
</comment>
<proteinExistence type="inferred from homology"/>
<dbReference type="Gene3D" id="3.90.180.10">
    <property type="entry name" value="Medium-chain alcohol dehydrogenases, catalytic domain"/>
    <property type="match status" value="1"/>
</dbReference>
<dbReference type="Proteomes" id="UP001203852">
    <property type="component" value="Unassembled WGS sequence"/>
</dbReference>
<dbReference type="CDD" id="cd08249">
    <property type="entry name" value="enoyl_reductase_like"/>
    <property type="match status" value="1"/>
</dbReference>
<dbReference type="PANTHER" id="PTHR45348:SF2">
    <property type="entry name" value="ZINC-TYPE ALCOHOL DEHYDROGENASE-LIKE PROTEIN C2E1P3.01"/>
    <property type="match status" value="1"/>
</dbReference>
<dbReference type="SUPFAM" id="SSF51735">
    <property type="entry name" value="NAD(P)-binding Rossmann-fold domains"/>
    <property type="match status" value="1"/>
</dbReference>